<feature type="transmembrane region" description="Helical" evidence="19">
    <location>
        <begin position="59"/>
        <end position="79"/>
    </location>
</feature>
<dbReference type="SUPFAM" id="SSF49503">
    <property type="entry name" value="Cupredoxins"/>
    <property type="match status" value="1"/>
</dbReference>
<evidence type="ECO:0000313" key="26">
    <source>
        <dbReference type="Proteomes" id="UP000021315"/>
    </source>
</evidence>
<dbReference type="GO" id="GO:0020037">
    <property type="term" value="F:heme binding"/>
    <property type="evidence" value="ECO:0007669"/>
    <property type="project" value="InterPro"/>
</dbReference>
<keyword evidence="5 17" id="KW-0679">Respiratory chain</keyword>
<dbReference type="NCBIfam" id="TIGR02866">
    <property type="entry name" value="CoxB"/>
    <property type="match status" value="1"/>
</dbReference>
<dbReference type="PANTHER" id="PTHR22888:SF9">
    <property type="entry name" value="CYTOCHROME C OXIDASE SUBUNIT 2"/>
    <property type="match status" value="1"/>
</dbReference>
<evidence type="ECO:0000256" key="8">
    <source>
        <dbReference type="ARBA" id="ARBA00022967"/>
    </source>
</evidence>
<dbReference type="STRING" id="1453999.AW06_001174"/>
<evidence type="ECO:0000256" key="7">
    <source>
        <dbReference type="ARBA" id="ARBA00022723"/>
    </source>
</evidence>
<evidence type="ECO:0000256" key="1">
    <source>
        <dbReference type="ARBA" id="ARBA00004141"/>
    </source>
</evidence>
<keyword evidence="11 16" id="KW-0408">Iron</keyword>
<evidence type="ECO:0000256" key="12">
    <source>
        <dbReference type="ARBA" id="ARBA00023008"/>
    </source>
</evidence>
<dbReference type="GO" id="GO:0016491">
    <property type="term" value="F:oxidoreductase activity"/>
    <property type="evidence" value="ECO:0007669"/>
    <property type="project" value="UniProtKB-KW"/>
</dbReference>
<reference evidence="25 27" key="2">
    <citation type="journal article" date="2019" name="Microbiome">
        <title>Annotated bacterial chromosomes from frame-shift-corrected long-read metagenomic data.</title>
        <authorList>
            <person name="Arumugam K."/>
            <person name="Bagci C."/>
            <person name="Bessarab I."/>
            <person name="Beier S."/>
            <person name="Buchfink B."/>
            <person name="Gorska A."/>
            <person name="Qiu G."/>
            <person name="Huson D.H."/>
            <person name="Williams R.B.H."/>
        </authorList>
    </citation>
    <scope>NUCLEOTIDE SEQUENCE [LARGE SCALE GENOMIC DNA]</scope>
    <source>
        <strain evidence="25">SSA1</strain>
    </source>
</reference>
<organism evidence="24 26">
    <name type="scientific">Candidatus Accumulibacter cognatus</name>
    <dbReference type="NCBI Taxonomy" id="2954383"/>
    <lineage>
        <taxon>Bacteria</taxon>
        <taxon>Pseudomonadati</taxon>
        <taxon>Pseudomonadota</taxon>
        <taxon>Betaproteobacteria</taxon>
        <taxon>Candidatus Accumulibacter</taxon>
    </lineage>
</organism>
<dbReference type="RefSeq" id="WP_138678381.1">
    <property type="nucleotide sequence ID" value="NZ_JDST02000019.1"/>
</dbReference>
<dbReference type="PRINTS" id="PR01166">
    <property type="entry name" value="CYCOXIDASEII"/>
</dbReference>
<evidence type="ECO:0000313" key="25">
    <source>
        <dbReference type="EMBL" id="QLH48854.1"/>
    </source>
</evidence>
<evidence type="ECO:0000256" key="6">
    <source>
        <dbReference type="ARBA" id="ARBA00022692"/>
    </source>
</evidence>
<feature type="domain" description="Cytochrome oxidase subunit II copper A binding" evidence="21">
    <location>
        <begin position="129"/>
        <end position="269"/>
    </location>
</feature>
<dbReference type="InterPro" id="IPR002429">
    <property type="entry name" value="CcO_II-like_C"/>
</dbReference>
<keyword evidence="6 17" id="KW-0812">Transmembrane</keyword>
<feature type="domain" description="Cytochrome c" evidence="23">
    <location>
        <begin position="289"/>
        <end position="369"/>
    </location>
</feature>
<evidence type="ECO:0000313" key="24">
    <source>
        <dbReference type="EMBL" id="KFB77654.1"/>
    </source>
</evidence>
<dbReference type="Gene3D" id="1.10.760.10">
    <property type="entry name" value="Cytochrome c-like domain"/>
    <property type="match status" value="1"/>
</dbReference>
<evidence type="ECO:0000259" key="21">
    <source>
        <dbReference type="PROSITE" id="PS50857"/>
    </source>
</evidence>
<evidence type="ECO:0000256" key="10">
    <source>
        <dbReference type="ARBA" id="ARBA00022989"/>
    </source>
</evidence>
<keyword evidence="24" id="KW-0560">Oxidoreductase</keyword>
<dbReference type="Pfam" id="PF00116">
    <property type="entry name" value="COX2"/>
    <property type="match status" value="1"/>
</dbReference>
<dbReference type="Proteomes" id="UP000509684">
    <property type="component" value="Chromosome"/>
</dbReference>
<keyword evidence="12 18" id="KW-0186">Copper</keyword>
<keyword evidence="13 19" id="KW-0472">Membrane</keyword>
<keyword evidence="10 19" id="KW-1133">Transmembrane helix</keyword>
<comment type="catalytic activity">
    <reaction evidence="15 18">
        <text>4 Fe(II)-[cytochrome c] + O2 + 8 H(+)(in) = 4 Fe(III)-[cytochrome c] + 2 H2O + 4 H(+)(out)</text>
        <dbReference type="Rhea" id="RHEA:11436"/>
        <dbReference type="Rhea" id="RHEA-COMP:10350"/>
        <dbReference type="Rhea" id="RHEA-COMP:14399"/>
        <dbReference type="ChEBI" id="CHEBI:15377"/>
        <dbReference type="ChEBI" id="CHEBI:15378"/>
        <dbReference type="ChEBI" id="CHEBI:15379"/>
        <dbReference type="ChEBI" id="CHEBI:29033"/>
        <dbReference type="ChEBI" id="CHEBI:29034"/>
        <dbReference type="EC" id="7.1.1.9"/>
    </reaction>
</comment>
<evidence type="ECO:0000256" key="17">
    <source>
        <dbReference type="RuleBase" id="RU000456"/>
    </source>
</evidence>
<dbReference type="Proteomes" id="UP000021315">
    <property type="component" value="Unassembled WGS sequence"/>
</dbReference>
<keyword evidence="8" id="KW-1278">Translocase</keyword>
<evidence type="ECO:0000256" key="20">
    <source>
        <dbReference type="SAM" id="SignalP"/>
    </source>
</evidence>
<evidence type="ECO:0000313" key="27">
    <source>
        <dbReference type="Proteomes" id="UP000509684"/>
    </source>
</evidence>
<feature type="transmembrane region" description="Helical" evidence="19">
    <location>
        <begin position="100"/>
        <end position="122"/>
    </location>
</feature>
<dbReference type="InterPro" id="IPR036257">
    <property type="entry name" value="Cyt_c_oxidase_su2_TM_sf"/>
</dbReference>
<reference evidence="25" key="3">
    <citation type="submission" date="2020-06" db="EMBL/GenBank/DDBJ databases">
        <authorList>
            <person name="Arumugam K."/>
            <person name="Besarab I."/>
            <person name="Haryono M."/>
            <person name="Bagci C."/>
            <person name="Beier S."/>
            <person name="Buchfink B."/>
            <person name="Gorska A."/>
            <person name="Qiu G."/>
            <person name="Huson D.H."/>
            <person name="Williams R.B."/>
        </authorList>
    </citation>
    <scope>NUCLEOTIDE SEQUENCE</scope>
    <source>
        <strain evidence="25">SSA1</strain>
    </source>
</reference>
<evidence type="ECO:0000256" key="3">
    <source>
        <dbReference type="ARBA" id="ARBA00022448"/>
    </source>
</evidence>
<evidence type="ECO:0000256" key="2">
    <source>
        <dbReference type="ARBA" id="ARBA00007866"/>
    </source>
</evidence>
<dbReference type="Pfam" id="PF13442">
    <property type="entry name" value="Cytochrome_CBB3"/>
    <property type="match status" value="1"/>
</dbReference>
<sequence length="388" mass="42474">MARDSNKNRYLNRLRLAKAGLLAGLLGVLSGAAHAAWQLNLQEPVTATAKRVYDLHTLLTWVIFAIFAGVFTVVAYSLVFHRRSKGHKAADFHDNTTVELAWTIVPALILIGIAFPATSALVNMRDTSQPDLTVKVTGYQWKWGYEYLTGDAAGVKFMSVLSTPRDQIENKAPKGEHYLLEVDHPLVVPVGKKVRILTTATDVIHNWSVPAFAVKTDAVPGFLRDTWFRADKEGTYRGQCSELCGKDHGFMPVVVEVVSEEKYAAWVSDQKQQMAAAADDPNKIWKLDELVARGEKIYTANCSSCHQANGQGLPPVFPALDGSKIVKGPKEGHLDIVINGKPGTAMAAYGPQLGDTDIAAVVAYERNAWTNKLGEVIQPAEVKARRGK</sequence>
<keyword evidence="3 17" id="KW-0813">Transport</keyword>
<dbReference type="GO" id="GO:0005507">
    <property type="term" value="F:copper ion binding"/>
    <property type="evidence" value="ECO:0007669"/>
    <property type="project" value="InterPro"/>
</dbReference>
<dbReference type="InterPro" id="IPR036909">
    <property type="entry name" value="Cyt_c-like_dom_sf"/>
</dbReference>
<dbReference type="GO" id="GO:0004129">
    <property type="term" value="F:cytochrome-c oxidase activity"/>
    <property type="evidence" value="ECO:0007669"/>
    <property type="project" value="UniProtKB-EC"/>
</dbReference>
<evidence type="ECO:0000256" key="13">
    <source>
        <dbReference type="ARBA" id="ARBA00023136"/>
    </source>
</evidence>
<comment type="subcellular location">
    <subcellularLocation>
        <location evidence="17">Cell membrane</location>
        <topology evidence="17">Multi-pass membrane protein</topology>
    </subcellularLocation>
    <subcellularLocation>
        <location evidence="1">Membrane</location>
        <topology evidence="1">Multi-pass membrane protein</topology>
    </subcellularLocation>
</comment>
<feature type="chain" id="PRO_5001751074" description="Cytochrome c oxidase subunit 2" evidence="20">
    <location>
        <begin position="36"/>
        <end position="388"/>
    </location>
</feature>
<evidence type="ECO:0000256" key="9">
    <source>
        <dbReference type="ARBA" id="ARBA00022982"/>
    </source>
</evidence>
<keyword evidence="20" id="KW-0732">Signal</keyword>
<gene>
    <name evidence="24" type="primary">ctaC_2</name>
    <name evidence="25" type="synonym">coxB</name>
    <name evidence="24" type="ORF">AW06_001174</name>
    <name evidence="25" type="ORF">HWD57_02915</name>
</gene>
<dbReference type="PROSITE" id="PS50999">
    <property type="entry name" value="COX2_TM"/>
    <property type="match status" value="1"/>
</dbReference>
<feature type="domain" description="Cytochrome oxidase subunit II transmembrane region profile" evidence="22">
    <location>
        <begin position="33"/>
        <end position="128"/>
    </location>
</feature>
<dbReference type="Gene3D" id="2.60.40.420">
    <property type="entry name" value="Cupredoxins - blue copper proteins"/>
    <property type="match status" value="1"/>
</dbReference>
<dbReference type="EMBL" id="CP058708">
    <property type="protein sequence ID" value="QLH48854.1"/>
    <property type="molecule type" value="Genomic_DNA"/>
</dbReference>
<evidence type="ECO:0000256" key="16">
    <source>
        <dbReference type="PROSITE-ProRule" id="PRU00433"/>
    </source>
</evidence>
<dbReference type="GO" id="GO:0005886">
    <property type="term" value="C:plasma membrane"/>
    <property type="evidence" value="ECO:0007669"/>
    <property type="project" value="UniProtKB-SubCell"/>
</dbReference>
<dbReference type="PROSITE" id="PS50857">
    <property type="entry name" value="COX2_CUA"/>
    <property type="match status" value="1"/>
</dbReference>
<accession>A0A080MK51</accession>
<dbReference type="InterPro" id="IPR011759">
    <property type="entry name" value="Cyt_c_oxidase_su2_TM_dom"/>
</dbReference>
<dbReference type="AlphaFoldDB" id="A0A080MK51"/>
<evidence type="ECO:0000256" key="11">
    <source>
        <dbReference type="ARBA" id="ARBA00023004"/>
    </source>
</evidence>
<dbReference type="InterPro" id="IPR009056">
    <property type="entry name" value="Cyt_c-like_dom"/>
</dbReference>
<dbReference type="PROSITE" id="PS00078">
    <property type="entry name" value="COX2"/>
    <property type="match status" value="1"/>
</dbReference>
<keyword evidence="26" id="KW-1185">Reference proteome</keyword>
<dbReference type="InterPro" id="IPR001505">
    <property type="entry name" value="Copper_CuA"/>
</dbReference>
<dbReference type="InterPro" id="IPR014222">
    <property type="entry name" value="Cyt_c_oxidase_su2"/>
</dbReference>
<dbReference type="SUPFAM" id="SSF81464">
    <property type="entry name" value="Cytochrome c oxidase subunit II-like, transmembrane region"/>
    <property type="match status" value="1"/>
</dbReference>
<keyword evidence="9 17" id="KW-0249">Electron transport</keyword>
<evidence type="ECO:0000259" key="22">
    <source>
        <dbReference type="PROSITE" id="PS50999"/>
    </source>
</evidence>
<dbReference type="PROSITE" id="PS51007">
    <property type="entry name" value="CYTC"/>
    <property type="match status" value="1"/>
</dbReference>
<reference evidence="24 26" key="1">
    <citation type="submission" date="2014-02" db="EMBL/GenBank/DDBJ databases">
        <title>Expanding our view of genomic diversity in Candidatus Accumulibacter clades.</title>
        <authorList>
            <person name="Skennerton C.T."/>
            <person name="Barr J.J."/>
            <person name="Slater F.R."/>
            <person name="Bond P.L."/>
            <person name="Tyson G.W."/>
        </authorList>
    </citation>
    <scope>NUCLEOTIDE SEQUENCE [LARGE SCALE GENOMIC DNA]</scope>
    <source>
        <strain evidence="26">SK-02</strain>
    </source>
</reference>
<evidence type="ECO:0000256" key="14">
    <source>
        <dbReference type="ARBA" id="ARBA00024688"/>
    </source>
</evidence>
<name>A0A080MK51_9PROT</name>
<dbReference type="GO" id="GO:0042773">
    <property type="term" value="P:ATP synthesis coupled electron transport"/>
    <property type="evidence" value="ECO:0007669"/>
    <property type="project" value="TreeGrafter"/>
</dbReference>
<dbReference type="EMBL" id="JDST02000019">
    <property type="protein sequence ID" value="KFB77654.1"/>
    <property type="molecule type" value="Genomic_DNA"/>
</dbReference>
<feature type="signal peptide" evidence="20">
    <location>
        <begin position="1"/>
        <end position="35"/>
    </location>
</feature>
<dbReference type="Gene3D" id="1.10.287.90">
    <property type="match status" value="1"/>
</dbReference>
<comment type="cofactor">
    <cofactor evidence="18">
        <name>Cu cation</name>
        <dbReference type="ChEBI" id="CHEBI:23378"/>
    </cofactor>
    <text evidence="18">Binds a copper A center.</text>
</comment>
<dbReference type="Pfam" id="PF02790">
    <property type="entry name" value="COX2_TM"/>
    <property type="match status" value="1"/>
</dbReference>
<protein>
    <recommendedName>
        <fullName evidence="18">Cytochrome c oxidase subunit 2</fullName>
        <ecNumber evidence="18">7.1.1.9</ecNumber>
    </recommendedName>
</protein>
<evidence type="ECO:0000256" key="5">
    <source>
        <dbReference type="ARBA" id="ARBA00022660"/>
    </source>
</evidence>
<keyword evidence="4 16" id="KW-0349">Heme</keyword>
<comment type="function">
    <text evidence="14 18">Subunits I and II form the functional core of the enzyme complex. Electrons originating in cytochrome c are transferred via heme a and Cu(A) to the binuclear center formed by heme a3 and Cu(B).</text>
</comment>
<accession>A0A7D5N8R5</accession>
<evidence type="ECO:0000259" key="23">
    <source>
        <dbReference type="PROSITE" id="PS51007"/>
    </source>
</evidence>
<proteinExistence type="inferred from homology"/>
<dbReference type="EC" id="7.1.1.9" evidence="18"/>
<dbReference type="SUPFAM" id="SSF46626">
    <property type="entry name" value="Cytochrome c"/>
    <property type="match status" value="1"/>
</dbReference>
<dbReference type="PANTHER" id="PTHR22888">
    <property type="entry name" value="CYTOCHROME C OXIDASE, SUBUNIT II"/>
    <property type="match status" value="1"/>
</dbReference>
<dbReference type="KEGG" id="acog:HWD57_02915"/>
<dbReference type="InterPro" id="IPR008972">
    <property type="entry name" value="Cupredoxin"/>
</dbReference>
<evidence type="ECO:0000256" key="4">
    <source>
        <dbReference type="ARBA" id="ARBA00022617"/>
    </source>
</evidence>
<evidence type="ECO:0000256" key="15">
    <source>
        <dbReference type="ARBA" id="ARBA00047816"/>
    </source>
</evidence>
<keyword evidence="7 16" id="KW-0479">Metal-binding</keyword>
<comment type="similarity">
    <text evidence="2 17">Belongs to the cytochrome c oxidase subunit 2 family.</text>
</comment>
<dbReference type="InterPro" id="IPR045187">
    <property type="entry name" value="CcO_II"/>
</dbReference>
<evidence type="ECO:0000256" key="19">
    <source>
        <dbReference type="SAM" id="Phobius"/>
    </source>
</evidence>
<evidence type="ECO:0000256" key="18">
    <source>
        <dbReference type="RuleBase" id="RU004024"/>
    </source>
</evidence>